<evidence type="ECO:0000313" key="1">
    <source>
        <dbReference type="EMBL" id="MBY86298.1"/>
    </source>
</evidence>
<dbReference type="EMBL" id="GGMS01017095">
    <property type="protein sequence ID" value="MBY86298.1"/>
    <property type="molecule type" value="Transcribed_RNA"/>
</dbReference>
<dbReference type="AlphaFoldDB" id="A0A2S2R8J8"/>
<reference evidence="1" key="1">
    <citation type="submission" date="2018-04" db="EMBL/GenBank/DDBJ databases">
        <title>Transcriptome assembly of Sipha flava.</title>
        <authorList>
            <person name="Scully E.D."/>
            <person name="Geib S.M."/>
            <person name="Palmer N.A."/>
            <person name="Koch K."/>
            <person name="Bradshaw J."/>
            <person name="Heng-Moss T."/>
            <person name="Sarath G."/>
        </authorList>
    </citation>
    <scope>NUCLEOTIDE SEQUENCE</scope>
</reference>
<accession>A0A2S2R8J8</accession>
<protein>
    <submittedName>
        <fullName evidence="1">Uncharacterized protein</fullName>
    </submittedName>
</protein>
<sequence length="99" mass="11134">MCVWLDYGCTGRAEERTRGTHGHGARRFDGGLPATGRRFAAVKPRQRERCRDYECRLRFGECGSPSIYRRTARNLGITVPPPWTAAVTITADVIEPLIQ</sequence>
<name>A0A2S2R8J8_9HEMI</name>
<gene>
    <name evidence="1" type="ORF">g.88981</name>
</gene>
<proteinExistence type="predicted"/>
<organism evidence="1">
    <name type="scientific">Sipha flava</name>
    <name type="common">yellow sugarcane aphid</name>
    <dbReference type="NCBI Taxonomy" id="143950"/>
    <lineage>
        <taxon>Eukaryota</taxon>
        <taxon>Metazoa</taxon>
        <taxon>Ecdysozoa</taxon>
        <taxon>Arthropoda</taxon>
        <taxon>Hexapoda</taxon>
        <taxon>Insecta</taxon>
        <taxon>Pterygota</taxon>
        <taxon>Neoptera</taxon>
        <taxon>Paraneoptera</taxon>
        <taxon>Hemiptera</taxon>
        <taxon>Sternorrhyncha</taxon>
        <taxon>Aphidomorpha</taxon>
        <taxon>Aphidoidea</taxon>
        <taxon>Aphididae</taxon>
        <taxon>Sipha</taxon>
    </lineage>
</organism>